<reference evidence="2" key="1">
    <citation type="submission" date="2023-06" db="EMBL/GenBank/DDBJ databases">
        <title>Identification and characterization of horizontal gene transfer across gut microbiota members of farm animals based on homology search.</title>
        <authorList>
            <person name="Zeman M."/>
            <person name="Kubasova T."/>
            <person name="Jahodarova E."/>
            <person name="Nykrynova M."/>
            <person name="Rychlik I."/>
        </authorList>
    </citation>
    <scope>NUCLEOTIDE SEQUENCE [LARGE SCALE GENOMIC DNA]</scope>
    <source>
        <strain evidence="2">154_Feed</strain>
    </source>
</reference>
<dbReference type="InterPro" id="IPR010144">
    <property type="entry name" value="CRISPR-assoc_prot_Csd1-typ"/>
</dbReference>
<comment type="caution">
    <text evidence="1">The sequence shown here is derived from an EMBL/GenBank/DDBJ whole genome shotgun (WGS) entry which is preliminary data.</text>
</comment>
<organism evidence="1 2">
    <name type="scientific">Enorma phocaeensis</name>
    <dbReference type="NCBI Taxonomy" id="1871019"/>
    <lineage>
        <taxon>Bacteria</taxon>
        <taxon>Bacillati</taxon>
        <taxon>Actinomycetota</taxon>
        <taxon>Coriobacteriia</taxon>
        <taxon>Coriobacteriales</taxon>
        <taxon>Coriobacteriaceae</taxon>
        <taxon>Enorma</taxon>
    </lineage>
</organism>
<gene>
    <name evidence="1" type="primary">cas8c</name>
    <name evidence="1" type="ORF">QUW28_02295</name>
</gene>
<evidence type="ECO:0000313" key="1">
    <source>
        <dbReference type="EMBL" id="MDM8274333.1"/>
    </source>
</evidence>
<name>A0ABT7V760_9ACTN</name>
<accession>A0ABT7V760</accession>
<dbReference type="RefSeq" id="WP_289544240.1">
    <property type="nucleotide sequence ID" value="NZ_JAUDDZ010000002.1"/>
</dbReference>
<keyword evidence="2" id="KW-1185">Reference proteome</keyword>
<proteinExistence type="predicted"/>
<dbReference type="EMBL" id="JAUDDZ010000002">
    <property type="protein sequence ID" value="MDM8274333.1"/>
    <property type="molecule type" value="Genomic_DNA"/>
</dbReference>
<evidence type="ECO:0000313" key="2">
    <source>
        <dbReference type="Proteomes" id="UP001529421"/>
    </source>
</evidence>
<dbReference type="Proteomes" id="UP001529421">
    <property type="component" value="Unassembled WGS sequence"/>
</dbReference>
<dbReference type="Pfam" id="PF09709">
    <property type="entry name" value="Cas_Csd1"/>
    <property type="match status" value="1"/>
</dbReference>
<dbReference type="NCBIfam" id="TIGR01863">
    <property type="entry name" value="cas_Csd1"/>
    <property type="match status" value="1"/>
</dbReference>
<protein>
    <submittedName>
        <fullName evidence="1">Type I-C CRISPR-associated protein Cas8c/Csd1</fullName>
    </submittedName>
</protein>
<dbReference type="CDD" id="cd09757">
    <property type="entry name" value="Cas8c_I-C"/>
    <property type="match status" value="1"/>
</dbReference>
<sequence>MILQELVALYDRLAQQPDASDSVPAPGWSRESVGWAIVLNVNGGVKDIQPLGTRDEKDRLHPLEMLVPEHDGRSGKSPKAYFLCDKASYLLGIGTKEGDSSRERSRNLHHAVLDSCDDVGARAVLGFFDTPKPLDLIGDGPLEALSAGKTMMVFCLEHAGDFIHERAAIRDAWSGYLKNAPSDGPEGYCSVTGRYGHLARLFPQVTGVPGAQSSGASLVSFNFDASESYGKTQAYNAAISESAAFKAGTALRYLLGKGDRRILLGNTIVTFWSDQPARREEGLLAVLLGGRGPAEDETTKQSIARAFEEMRKGLPLSEFDGRVGFNILGISPNAARLSVRFYERQSLGRIAECYGRFLQDVAMVGVERYSIWSFLLQTACLGKPENVPSTLVGRSFEAMLRGTDFPVGLEQLVLSRMRADHGANNPWDMGQRAAILKGCLVRRTRRRGHEVTGKENFDMALNRENKNVGYLLGRLFAVMERAQQGALGDTNATIRDRYIGAASSTPARVFQPLLRGSQAHLSAIRKNNKFWLLRLLESEFDEIVGELLPGGGDLLPKTLGMDEQGAFFIGYYQERYVLWHSKNAKADVSTGSEDSDYSGEE</sequence>